<proteinExistence type="predicted"/>
<evidence type="ECO:0000313" key="2">
    <source>
        <dbReference type="Proteomes" id="UP000186922"/>
    </source>
</evidence>
<evidence type="ECO:0000313" key="1">
    <source>
        <dbReference type="EMBL" id="GAV09004.1"/>
    </source>
</evidence>
<comment type="caution">
    <text evidence="1">The sequence shown here is derived from an EMBL/GenBank/DDBJ whole genome shotgun (WGS) entry which is preliminary data.</text>
</comment>
<dbReference type="AlphaFoldDB" id="A0A1D1WAQ3"/>
<organism evidence="1 2">
    <name type="scientific">Ramazzottius varieornatus</name>
    <name type="common">Water bear</name>
    <name type="synonym">Tardigrade</name>
    <dbReference type="NCBI Taxonomy" id="947166"/>
    <lineage>
        <taxon>Eukaryota</taxon>
        <taxon>Metazoa</taxon>
        <taxon>Ecdysozoa</taxon>
        <taxon>Tardigrada</taxon>
        <taxon>Eutardigrada</taxon>
        <taxon>Parachela</taxon>
        <taxon>Hypsibioidea</taxon>
        <taxon>Ramazzottiidae</taxon>
        <taxon>Ramazzottius</taxon>
    </lineage>
</organism>
<dbReference type="Proteomes" id="UP000186922">
    <property type="component" value="Unassembled WGS sequence"/>
</dbReference>
<name>A0A1D1WAQ3_RAMVA</name>
<sequence>MPLPMEPVCGSNGRNHSDWCQFTNAKFNQPSTMNGSTKRRAAYADFCRFGKSALSRPPGYIQEPQSEFRLQANLAQEFGVTPHARVRYRFVLAPW</sequence>
<protein>
    <recommendedName>
        <fullName evidence="3">Kazal-like domain-containing protein</fullName>
    </recommendedName>
</protein>
<accession>A0A1D1WAQ3</accession>
<gene>
    <name evidence="1" type="primary">RvY_18614-1</name>
    <name evidence="1" type="synonym">RvY_18614.1</name>
    <name evidence="1" type="ORF">RvY_18614</name>
</gene>
<dbReference type="SUPFAM" id="SSF100895">
    <property type="entry name" value="Kazal-type serine protease inhibitors"/>
    <property type="match status" value="1"/>
</dbReference>
<dbReference type="Gene3D" id="3.30.60.30">
    <property type="match status" value="1"/>
</dbReference>
<dbReference type="EMBL" id="BDGG01000020">
    <property type="protein sequence ID" value="GAV09004.1"/>
    <property type="molecule type" value="Genomic_DNA"/>
</dbReference>
<dbReference type="InterPro" id="IPR036058">
    <property type="entry name" value="Kazal_dom_sf"/>
</dbReference>
<keyword evidence="2" id="KW-1185">Reference proteome</keyword>
<evidence type="ECO:0008006" key="3">
    <source>
        <dbReference type="Google" id="ProtNLM"/>
    </source>
</evidence>
<reference evidence="1 2" key="1">
    <citation type="journal article" date="2016" name="Nat. Commun.">
        <title>Extremotolerant tardigrade genome and improved radiotolerance of human cultured cells by tardigrade-unique protein.</title>
        <authorList>
            <person name="Hashimoto T."/>
            <person name="Horikawa D.D."/>
            <person name="Saito Y."/>
            <person name="Kuwahara H."/>
            <person name="Kozuka-Hata H."/>
            <person name="Shin-I T."/>
            <person name="Minakuchi Y."/>
            <person name="Ohishi K."/>
            <person name="Motoyama A."/>
            <person name="Aizu T."/>
            <person name="Enomoto A."/>
            <person name="Kondo K."/>
            <person name="Tanaka S."/>
            <person name="Hara Y."/>
            <person name="Koshikawa S."/>
            <person name="Sagara H."/>
            <person name="Miura T."/>
            <person name="Yokobori S."/>
            <person name="Miyagawa K."/>
            <person name="Suzuki Y."/>
            <person name="Kubo T."/>
            <person name="Oyama M."/>
            <person name="Kohara Y."/>
            <person name="Fujiyama A."/>
            <person name="Arakawa K."/>
            <person name="Katayama T."/>
            <person name="Toyoda A."/>
            <person name="Kunieda T."/>
        </authorList>
    </citation>
    <scope>NUCLEOTIDE SEQUENCE [LARGE SCALE GENOMIC DNA]</scope>
    <source>
        <strain evidence="1 2">YOKOZUNA-1</strain>
    </source>
</reference>